<dbReference type="AlphaFoldDB" id="A0A928DNZ1"/>
<name>A0A928DNZ1_9BACT</name>
<sequence>MKQAYKNMRDFWLDVKNLENRKGIIEIGPDKICVAGIEMVFLDGPDKKHLFLATNSLGDSSLYFENNSKSGLGGVIGGHGHEALQTAAAHMLAHASKLTGNMTAEPVGTELPAPTGPEYVRLFAVSKEKLFHTEIKEADARNPENAFYPFFAYSQQTIGFFRAQESQATTGEARA</sequence>
<gene>
    <name evidence="1" type="ORF">E7027_01110</name>
</gene>
<protein>
    <submittedName>
        <fullName evidence="1">Uncharacterized protein</fullName>
    </submittedName>
</protein>
<proteinExistence type="predicted"/>
<organism evidence="1 2">
    <name type="scientific">Candidatus Avelusimicrobium gallicola</name>
    <dbReference type="NCBI Taxonomy" id="2562704"/>
    <lineage>
        <taxon>Bacteria</taxon>
        <taxon>Pseudomonadati</taxon>
        <taxon>Elusimicrobiota</taxon>
        <taxon>Elusimicrobia</taxon>
        <taxon>Elusimicrobiales</taxon>
        <taxon>Elusimicrobiaceae</taxon>
        <taxon>Candidatus Avelusimicrobium</taxon>
    </lineage>
</organism>
<dbReference type="Proteomes" id="UP000725649">
    <property type="component" value="Unassembled WGS sequence"/>
</dbReference>
<reference evidence="1" key="1">
    <citation type="submission" date="2019-04" db="EMBL/GenBank/DDBJ databases">
        <title>Evolution of Biomass-Degrading Anaerobic Consortia Revealed by Metagenomics.</title>
        <authorList>
            <person name="Peng X."/>
        </authorList>
    </citation>
    <scope>NUCLEOTIDE SEQUENCE</scope>
    <source>
        <strain evidence="1">SIG66</strain>
    </source>
</reference>
<evidence type="ECO:0000313" key="1">
    <source>
        <dbReference type="EMBL" id="MBE6420736.1"/>
    </source>
</evidence>
<accession>A0A928DNZ1</accession>
<comment type="caution">
    <text evidence="1">The sequence shown here is derived from an EMBL/GenBank/DDBJ whole genome shotgun (WGS) entry which is preliminary data.</text>
</comment>
<dbReference type="EMBL" id="SUVG01000001">
    <property type="protein sequence ID" value="MBE6420736.1"/>
    <property type="molecule type" value="Genomic_DNA"/>
</dbReference>
<evidence type="ECO:0000313" key="2">
    <source>
        <dbReference type="Proteomes" id="UP000725649"/>
    </source>
</evidence>